<sequence length="297" mass="33458">MGSLQAREMEELYVYSGENMPRVRLCLLRRYSCVEEVEAYVGRVQDRYTLRLGTVETITGNLKIGCDTHADCEACPFYILEYNEVTTEYSLWKAADADWRLDSIVATMYTGAGGPARERGGLPRELQGLREGLDMEYVWDCLRRLNLPLEQIDWAEFRELLESMLAAKRVADDDCVTLRGVVALAALQATVQTSKRAVRSQLRAYDRRVRAASTPASTRTSSPESLLPADSRESSVSSVHYTYGLPATQLDANFKTYFRSMAENFELFEEPALALRGRVAKPRKKAAGRHGHRPVQA</sequence>
<dbReference type="eggNOG" id="ENOG502RZH0">
    <property type="taxonomic scope" value="Eukaryota"/>
</dbReference>
<feature type="region of interest" description="Disordered" evidence="1">
    <location>
        <begin position="209"/>
        <end position="231"/>
    </location>
</feature>
<dbReference type="OrthoDB" id="4070108at2759"/>
<dbReference type="InParanoid" id="Q75FB1"/>
<dbReference type="GeneID" id="4618415"/>
<dbReference type="RefSeq" id="NP_982362.1">
    <property type="nucleotide sequence ID" value="NM_207715.1"/>
</dbReference>
<dbReference type="AlphaFoldDB" id="Q75FB1"/>
<feature type="compositionally biased region" description="Low complexity" evidence="1">
    <location>
        <begin position="211"/>
        <end position="223"/>
    </location>
</feature>
<accession>Q75FB1</accession>
<proteinExistence type="predicted"/>
<gene>
    <name evidence="2" type="ORF">AGOS_AAL180C</name>
</gene>
<protein>
    <submittedName>
        <fullName evidence="2">AAL180Cp</fullName>
    </submittedName>
</protein>
<name>Q75FB1_EREGS</name>
<evidence type="ECO:0000313" key="3">
    <source>
        <dbReference type="Proteomes" id="UP000000591"/>
    </source>
</evidence>
<evidence type="ECO:0000256" key="1">
    <source>
        <dbReference type="SAM" id="MobiDB-lite"/>
    </source>
</evidence>
<reference evidence="3" key="2">
    <citation type="journal article" date="2013" name="G3 (Bethesda)">
        <title>Genomes of Ashbya fungi isolated from insects reveal four mating-type loci, numerous translocations, lack of transposons, and distinct gene duplications.</title>
        <authorList>
            <person name="Dietrich F.S."/>
            <person name="Voegeli S."/>
            <person name="Kuo S."/>
            <person name="Philippsen P."/>
        </authorList>
    </citation>
    <scope>GENOME REANNOTATION</scope>
    <source>
        <strain evidence="3">ATCC 10895 / CBS 109.51 / FGSC 9923 / NRRL Y-1056</strain>
    </source>
</reference>
<dbReference type="FunCoup" id="Q75FB1">
    <property type="interactions" value="48"/>
</dbReference>
<evidence type="ECO:0000313" key="2">
    <source>
        <dbReference type="EMBL" id="AAS50186.1"/>
    </source>
</evidence>
<reference evidence="2 3" key="1">
    <citation type="journal article" date="2004" name="Science">
        <title>The Ashbya gossypii genome as a tool for mapping the ancient Saccharomyces cerevisiae genome.</title>
        <authorList>
            <person name="Dietrich F.S."/>
            <person name="Voegeli S."/>
            <person name="Brachat S."/>
            <person name="Lerch A."/>
            <person name="Gates K."/>
            <person name="Steiner S."/>
            <person name="Mohr C."/>
            <person name="Pohlmann R."/>
            <person name="Luedi P."/>
            <person name="Choi S."/>
            <person name="Wing R.A."/>
            <person name="Flavier A."/>
            <person name="Gaffney T.D."/>
            <person name="Philippsen P."/>
        </authorList>
    </citation>
    <scope>NUCLEOTIDE SEQUENCE [LARGE SCALE GENOMIC DNA]</scope>
    <source>
        <strain evidence="3">ATCC 10895 / CBS 109.51 / FGSC 9923 / NRRL Y-1056</strain>
    </source>
</reference>
<dbReference type="HOGENOM" id="CLU_079711_0_0_1"/>
<dbReference type="Proteomes" id="UP000000591">
    <property type="component" value="Chromosome I"/>
</dbReference>
<organism evidence="2 3">
    <name type="scientific">Eremothecium gossypii (strain ATCC 10895 / CBS 109.51 / FGSC 9923 / NRRL Y-1056)</name>
    <name type="common">Yeast</name>
    <name type="synonym">Ashbya gossypii</name>
    <dbReference type="NCBI Taxonomy" id="284811"/>
    <lineage>
        <taxon>Eukaryota</taxon>
        <taxon>Fungi</taxon>
        <taxon>Dikarya</taxon>
        <taxon>Ascomycota</taxon>
        <taxon>Saccharomycotina</taxon>
        <taxon>Saccharomycetes</taxon>
        <taxon>Saccharomycetales</taxon>
        <taxon>Saccharomycetaceae</taxon>
        <taxon>Eremothecium</taxon>
    </lineage>
</organism>
<keyword evidence="3" id="KW-1185">Reference proteome</keyword>
<dbReference type="OMA" id="MEELYVY"/>
<dbReference type="EMBL" id="AE016814">
    <property type="protein sequence ID" value="AAS50186.1"/>
    <property type="molecule type" value="Genomic_DNA"/>
</dbReference>
<dbReference type="KEGG" id="ago:AGOS_AAL180C"/>